<dbReference type="GO" id="GO:0006935">
    <property type="term" value="P:chemotaxis"/>
    <property type="evidence" value="ECO:0007669"/>
    <property type="project" value="InterPro"/>
</dbReference>
<dbReference type="EMBL" id="CADCTV010000476">
    <property type="protein sequence ID" value="CAA9333414.1"/>
    <property type="molecule type" value="Genomic_DNA"/>
</dbReference>
<dbReference type="Pfam" id="PF00015">
    <property type="entry name" value="MCPsignal"/>
    <property type="match status" value="1"/>
</dbReference>
<feature type="transmembrane region" description="Helical" evidence="5">
    <location>
        <begin position="107"/>
        <end position="127"/>
    </location>
</feature>
<dbReference type="Pfam" id="PF00672">
    <property type="entry name" value="HAMP"/>
    <property type="match status" value="1"/>
</dbReference>
<evidence type="ECO:0000256" key="3">
    <source>
        <dbReference type="PROSITE-ProRule" id="PRU00284"/>
    </source>
</evidence>
<feature type="non-terminal residue" evidence="8">
    <location>
        <position position="461"/>
    </location>
</feature>
<keyword evidence="5" id="KW-1133">Transmembrane helix</keyword>
<dbReference type="GO" id="GO:0004888">
    <property type="term" value="F:transmembrane signaling receptor activity"/>
    <property type="evidence" value="ECO:0007669"/>
    <property type="project" value="InterPro"/>
</dbReference>
<keyword evidence="1 3" id="KW-0807">Transducer</keyword>
<dbReference type="SMART" id="SM00304">
    <property type="entry name" value="HAMP"/>
    <property type="match status" value="1"/>
</dbReference>
<dbReference type="PROSITE" id="PS50885">
    <property type="entry name" value="HAMP"/>
    <property type="match status" value="1"/>
</dbReference>
<evidence type="ECO:0008006" key="9">
    <source>
        <dbReference type="Google" id="ProtNLM"/>
    </source>
</evidence>
<feature type="domain" description="Methyl-accepting transducer" evidence="6">
    <location>
        <begin position="273"/>
        <end position="435"/>
    </location>
</feature>
<dbReference type="Gene3D" id="1.10.287.950">
    <property type="entry name" value="Methyl-accepting chemotaxis protein"/>
    <property type="match status" value="1"/>
</dbReference>
<dbReference type="PANTHER" id="PTHR32089:SF112">
    <property type="entry name" value="LYSOZYME-LIKE PROTEIN-RELATED"/>
    <property type="match status" value="1"/>
</dbReference>
<evidence type="ECO:0000256" key="4">
    <source>
        <dbReference type="SAM" id="MobiDB-lite"/>
    </source>
</evidence>
<keyword evidence="5" id="KW-0812">Transmembrane</keyword>
<evidence type="ECO:0000256" key="5">
    <source>
        <dbReference type="SAM" id="Phobius"/>
    </source>
</evidence>
<feature type="region of interest" description="Disordered" evidence="4">
    <location>
        <begin position="1"/>
        <end position="23"/>
    </location>
</feature>
<protein>
    <recommendedName>
        <fullName evidence="9">Methyl-accepting chemotaxis protein</fullName>
    </recommendedName>
</protein>
<evidence type="ECO:0000313" key="8">
    <source>
        <dbReference type="EMBL" id="CAA9333414.1"/>
    </source>
</evidence>
<dbReference type="AlphaFoldDB" id="A0A6J4LKN9"/>
<name>A0A6J4LKN9_9BACT</name>
<evidence type="ECO:0000259" key="7">
    <source>
        <dbReference type="PROSITE" id="PS50885"/>
    </source>
</evidence>
<organism evidence="8">
    <name type="scientific">uncultured Gemmatimonadota bacterium</name>
    <dbReference type="NCBI Taxonomy" id="203437"/>
    <lineage>
        <taxon>Bacteria</taxon>
        <taxon>Pseudomonadati</taxon>
        <taxon>Gemmatimonadota</taxon>
        <taxon>environmental samples</taxon>
    </lineage>
</organism>
<feature type="transmembrane region" description="Helical" evidence="5">
    <location>
        <begin position="177"/>
        <end position="198"/>
    </location>
</feature>
<dbReference type="GO" id="GO:0016020">
    <property type="term" value="C:membrane"/>
    <property type="evidence" value="ECO:0007669"/>
    <property type="project" value="InterPro"/>
</dbReference>
<dbReference type="SUPFAM" id="SSF58104">
    <property type="entry name" value="Methyl-accepting chemotaxis protein (MCP) signaling domain"/>
    <property type="match status" value="1"/>
</dbReference>
<dbReference type="PANTHER" id="PTHR32089">
    <property type="entry name" value="METHYL-ACCEPTING CHEMOTAXIS PROTEIN MCPB"/>
    <property type="match status" value="1"/>
</dbReference>
<sequence length="461" mass="48402">MTGGGAPRGGGARPRSDPAPVVPVRTTSVDFDELFARERWTVLRERHRQAIGTRWIMVGVSFGLAAVGHFTGALEITLTEAAILAGTSAVLNGAAVLAMWRNWFAPWQFWVMLTADTLMIALLAAFLGPHGYLVLPFMVFAIGAYALGMPGAARVLLLQSLVAYPVARWMGMVDQPAAARGVVAVEAFFLLCISWLAMQGPLAYTRRLQRVRKALARAQEGDFTTRLPDRYLDDIGFLSVSVNAMSQTVGEMVRQIQEHAASLASLSDTLASTAAAVQDAARVIGEATSAAAEEADQQLALVARGEESVSAIAGASVELRLEAARSADTAHGLRGEAQEHARRVDRAGGLLVELSDDYRRLEGAVDALEAAGARVSVFVEAIQEIAEQTNLLALNAAIEAARAGEQGRGFAVVAGEVRQLAAQSAASAAEVAGVVGETSAALAEVRGRLHAGSARIGGVGA</sequence>
<dbReference type="PROSITE" id="PS50111">
    <property type="entry name" value="CHEMOTAXIS_TRANSDUC_2"/>
    <property type="match status" value="1"/>
</dbReference>
<keyword evidence="5" id="KW-0472">Membrane</keyword>
<dbReference type="InterPro" id="IPR004090">
    <property type="entry name" value="Chemotax_Me-accpt_rcpt"/>
</dbReference>
<dbReference type="InterPro" id="IPR003660">
    <property type="entry name" value="HAMP_dom"/>
</dbReference>
<feature type="transmembrane region" description="Helical" evidence="5">
    <location>
        <begin position="82"/>
        <end position="100"/>
    </location>
</feature>
<comment type="similarity">
    <text evidence="2">Belongs to the methyl-accepting chemotaxis (MCP) protein family.</text>
</comment>
<accession>A0A6J4LKN9</accession>
<proteinExistence type="inferred from homology"/>
<dbReference type="GO" id="GO:0007165">
    <property type="term" value="P:signal transduction"/>
    <property type="evidence" value="ECO:0007669"/>
    <property type="project" value="UniProtKB-KW"/>
</dbReference>
<feature type="transmembrane region" description="Helical" evidence="5">
    <location>
        <begin position="133"/>
        <end position="157"/>
    </location>
</feature>
<dbReference type="SMART" id="SM00283">
    <property type="entry name" value="MA"/>
    <property type="match status" value="1"/>
</dbReference>
<dbReference type="CDD" id="cd06225">
    <property type="entry name" value="HAMP"/>
    <property type="match status" value="1"/>
</dbReference>
<feature type="domain" description="HAMP" evidence="7">
    <location>
        <begin position="202"/>
        <end position="254"/>
    </location>
</feature>
<feature type="compositionally biased region" description="Gly residues" evidence="4">
    <location>
        <begin position="1"/>
        <end position="12"/>
    </location>
</feature>
<feature type="transmembrane region" description="Helical" evidence="5">
    <location>
        <begin position="55"/>
        <end position="76"/>
    </location>
</feature>
<evidence type="ECO:0000256" key="2">
    <source>
        <dbReference type="ARBA" id="ARBA00029447"/>
    </source>
</evidence>
<dbReference type="InterPro" id="IPR004089">
    <property type="entry name" value="MCPsignal_dom"/>
</dbReference>
<dbReference type="PRINTS" id="PR00260">
    <property type="entry name" value="CHEMTRNSDUCR"/>
</dbReference>
<evidence type="ECO:0000259" key="6">
    <source>
        <dbReference type="PROSITE" id="PS50111"/>
    </source>
</evidence>
<evidence type="ECO:0000256" key="1">
    <source>
        <dbReference type="ARBA" id="ARBA00023224"/>
    </source>
</evidence>
<reference evidence="8" key="1">
    <citation type="submission" date="2020-02" db="EMBL/GenBank/DDBJ databases">
        <authorList>
            <person name="Meier V. D."/>
        </authorList>
    </citation>
    <scope>NUCLEOTIDE SEQUENCE</scope>
    <source>
        <strain evidence="8">AVDCRST_MAG89</strain>
    </source>
</reference>
<gene>
    <name evidence="8" type="ORF">AVDCRST_MAG89-2248</name>
</gene>